<dbReference type="AlphaFoldDB" id="A0AAU2W1V6"/>
<dbReference type="EMBL" id="CP108313">
    <property type="protein sequence ID" value="WTW72668.1"/>
    <property type="molecule type" value="Genomic_DNA"/>
</dbReference>
<gene>
    <name evidence="1" type="ORF">OG398_32680</name>
</gene>
<proteinExistence type="predicted"/>
<organism evidence="1">
    <name type="scientific">Streptomyces sp. NBC_00008</name>
    <dbReference type="NCBI Taxonomy" id="2903610"/>
    <lineage>
        <taxon>Bacteria</taxon>
        <taxon>Bacillati</taxon>
        <taxon>Actinomycetota</taxon>
        <taxon>Actinomycetes</taxon>
        <taxon>Kitasatosporales</taxon>
        <taxon>Streptomycetaceae</taxon>
        <taxon>Streptomyces</taxon>
    </lineage>
</organism>
<reference evidence="1" key="1">
    <citation type="submission" date="2022-10" db="EMBL/GenBank/DDBJ databases">
        <title>The complete genomes of actinobacterial strains from the NBC collection.</title>
        <authorList>
            <person name="Joergensen T.S."/>
            <person name="Alvarez Arevalo M."/>
            <person name="Sterndorff E.B."/>
            <person name="Faurdal D."/>
            <person name="Vuksanovic O."/>
            <person name="Mourched A.-S."/>
            <person name="Charusanti P."/>
            <person name="Shaw S."/>
            <person name="Blin K."/>
            <person name="Weber T."/>
        </authorList>
    </citation>
    <scope>NUCLEOTIDE SEQUENCE</scope>
    <source>
        <strain evidence="1">NBC_00008</strain>
    </source>
</reference>
<dbReference type="Pfam" id="PF04978">
    <property type="entry name" value="MST"/>
    <property type="match status" value="1"/>
</dbReference>
<dbReference type="InterPro" id="IPR034660">
    <property type="entry name" value="DinB/YfiT-like"/>
</dbReference>
<name>A0AAU2W1V6_9ACTN</name>
<dbReference type="InterPro" id="IPR007061">
    <property type="entry name" value="MST-like"/>
</dbReference>
<dbReference type="Gene3D" id="1.20.120.450">
    <property type="entry name" value="dinb family like domain"/>
    <property type="match status" value="1"/>
</dbReference>
<sequence>MTHTERAMPPLNADERTNLESWLDFYRATVALKCEGLADERVRETSVAPSSLTLLGLVQHLTEVERNWFRRVLAAQDAPPTHPAPAGSGGHDGGFEVSADASFAQTLAVWRDEVALSRANCAARALEDTVPFMGGEVSLRWIYTHMIGEYARHSGHADLLRERIDGSTGV</sequence>
<accession>A0AAU2W1V6</accession>
<protein>
    <submittedName>
        <fullName evidence="1">DinB family protein</fullName>
    </submittedName>
</protein>
<evidence type="ECO:0000313" key="1">
    <source>
        <dbReference type="EMBL" id="WTW72668.1"/>
    </source>
</evidence>
<dbReference type="SUPFAM" id="SSF109854">
    <property type="entry name" value="DinB/YfiT-like putative metalloenzymes"/>
    <property type="match status" value="1"/>
</dbReference>